<gene>
    <name evidence="3" type="ORF">TRIP_B30031</name>
</gene>
<accession>A0A653A6F9</accession>
<name>A0A653A6F9_UNCDX</name>
<dbReference type="SUPFAM" id="SSF53756">
    <property type="entry name" value="UDP-Glycosyltransferase/glycogen phosphorylase"/>
    <property type="match status" value="1"/>
</dbReference>
<dbReference type="PANTHER" id="PTHR12526">
    <property type="entry name" value="GLYCOSYLTRANSFERASE"/>
    <property type="match status" value="1"/>
</dbReference>
<dbReference type="AlphaFoldDB" id="A0A653A6F9"/>
<dbReference type="InterPro" id="IPR001296">
    <property type="entry name" value="Glyco_trans_1"/>
</dbReference>
<organism evidence="3">
    <name type="scientific">Uncultured Desulfatiglans sp</name>
    <dbReference type="NCBI Taxonomy" id="1748965"/>
    <lineage>
        <taxon>Bacteria</taxon>
        <taxon>Pseudomonadati</taxon>
        <taxon>Thermodesulfobacteriota</taxon>
        <taxon>Desulfobacteria</taxon>
        <taxon>Desulfatiglandales</taxon>
        <taxon>Desulfatiglandaceae</taxon>
        <taxon>Desulfatiglans</taxon>
        <taxon>environmental samples</taxon>
    </lineage>
</organism>
<feature type="domain" description="Glycosyl transferase family 1" evidence="1">
    <location>
        <begin position="216"/>
        <end position="382"/>
    </location>
</feature>
<sequence length="429" mass="47345">MNVLYFHQYFNTPDSAGGTRSYEFARELIKRGHQVTMVCADTGKSLLDLPGDSTASLWRGVIDGIEIAQFNLAYSNYLSLPKRALVFLRYAARSVFLALRENYDLAFATSTPLTAGIPGIFGHYFRGKPFVFEVRDLWPELPRAMGVVRNPLVLAGMSFLEWLTYRAASACVALAPGIQAGIARRSPEGRAVAMIPNGCDLDLFTPGSRQDLNLPGIRSTDCVAVFAGAHGIANGLDAVLDAARVLLLWGREDIVLLFVGDGKLKPGLMQRAHSEGLRNCHFMDPIPKVQLSKVVSQCDVGLMILDDVPAFYYGTSPNKFFDYISAGLPVLNNYPGWLADLIKEHRCGKVVKPRDPSAFAHALCRLADQPELRAEYGRNARKLAEEHFSRAELARQFVDWIEGVLQNHTCLTPSKSIASQLRKLKTGGR</sequence>
<evidence type="ECO:0000313" key="3">
    <source>
        <dbReference type="EMBL" id="VBB43603.1"/>
    </source>
</evidence>
<dbReference type="EMBL" id="UPXX01000023">
    <property type="protein sequence ID" value="VBB43603.1"/>
    <property type="molecule type" value="Genomic_DNA"/>
</dbReference>
<dbReference type="GO" id="GO:0016757">
    <property type="term" value="F:glycosyltransferase activity"/>
    <property type="evidence" value="ECO:0007669"/>
    <property type="project" value="TreeGrafter"/>
</dbReference>
<feature type="domain" description="Glycosyltransferase subfamily 4-like N-terminal" evidence="2">
    <location>
        <begin position="18"/>
        <end position="198"/>
    </location>
</feature>
<proteinExistence type="predicted"/>
<dbReference type="Pfam" id="PF00534">
    <property type="entry name" value="Glycos_transf_1"/>
    <property type="match status" value="1"/>
</dbReference>
<dbReference type="Gene3D" id="3.40.50.2000">
    <property type="entry name" value="Glycogen Phosphorylase B"/>
    <property type="match status" value="2"/>
</dbReference>
<dbReference type="Pfam" id="PF13579">
    <property type="entry name" value="Glyco_trans_4_4"/>
    <property type="match status" value="1"/>
</dbReference>
<evidence type="ECO:0000259" key="2">
    <source>
        <dbReference type="Pfam" id="PF13579"/>
    </source>
</evidence>
<evidence type="ECO:0000259" key="1">
    <source>
        <dbReference type="Pfam" id="PF00534"/>
    </source>
</evidence>
<protein>
    <submittedName>
        <fullName evidence="3">Glycosyl transferase group 1</fullName>
    </submittedName>
</protein>
<keyword evidence="3" id="KW-0808">Transferase</keyword>
<dbReference type="PANTHER" id="PTHR12526:SF638">
    <property type="entry name" value="SPORE COAT PROTEIN SA"/>
    <property type="match status" value="1"/>
</dbReference>
<dbReference type="InterPro" id="IPR028098">
    <property type="entry name" value="Glyco_trans_4-like_N"/>
</dbReference>
<reference evidence="3" key="1">
    <citation type="submission" date="2018-07" db="EMBL/GenBank/DDBJ databases">
        <authorList>
            <consortium name="Genoscope - CEA"/>
            <person name="William W."/>
        </authorList>
    </citation>
    <scope>NUCLEOTIDE SEQUENCE</scope>
    <source>
        <strain evidence="3">IK1</strain>
    </source>
</reference>
<dbReference type="CDD" id="cd03794">
    <property type="entry name" value="GT4_WbuB-like"/>
    <property type="match status" value="1"/>
</dbReference>